<dbReference type="OrthoDB" id="263619at2759"/>
<dbReference type="VEuPathDB" id="TriTrypDB:LpyrH10_18_0600"/>
<dbReference type="Proteomes" id="UP000037923">
    <property type="component" value="Unassembled WGS sequence"/>
</dbReference>
<protein>
    <submittedName>
        <fullName evidence="2">Uncharacterized protein</fullName>
    </submittedName>
</protein>
<sequence length="683" mass="72466">MPPPSPSPTPAGTAPLPLAQRLQQLQAACGKVYETYAPAPSSPGSAADAAAAPKKLDHHERSRLQTLVTEQVSALYQESFASSARVQIAGAELEKLLRLLPSLVAVSAPPAYRPPLLMTVVRVLHPRRNDSPTPHVPDAVLAGVLLSLVRLLHHPDPWAAGQVSNVTATRASAAALLAQLLRHFVIHAQEAAVVGQWRQWQELANNALLDAVRIWIEEMDVQRPPAGNGAAHKRSMPAKPSPKLSPSAACVLSQLLDLVDALVEHPCAHSLPNDAWLPALTCVVRLGGSPQEAPQHLELSYAVLQVLMHVREKGVVSPGVWRQLALGVVAKSIPHGSADAPDPIPASSLSTSATSYAALFLKYVHLTKSLMFVAVEESSTDSSTARATAAELHTVLAGLVELSSSVLIEKASAADSAAATSSSSGGGRVSLLAAVVKDLLTVREESHSAPRQYARYVQGMFAGSTPLVPYIIQVMATECYRQMPLLAAPNVPSVLATNAEILQGVFLWSIHAIIDEGLLDSTRRTVVAAALPYALCDAADAVLGQLNERLSVILLSNPALAAQRDVPLLAVRVIACEGLALLLHFLLFVVALYGITDEVSWNVHFRDRLHAAEARVMRTVGTFDCGVPHVLRAFTDALDRMSSTLGPTAAKVSALLPNSTRPSLASSGCHGALDNLFEVIPIF</sequence>
<name>A0A0M9FVK1_LEPPY</name>
<dbReference type="AlphaFoldDB" id="A0A0M9FVK1"/>
<dbReference type="EMBL" id="LGTL01000018">
    <property type="protein sequence ID" value="KPA76962.1"/>
    <property type="molecule type" value="Genomic_DNA"/>
</dbReference>
<accession>A0A0M9FVK1</accession>
<gene>
    <name evidence="2" type="ORF">ABB37_07333</name>
</gene>
<dbReference type="RefSeq" id="XP_015655403.1">
    <property type="nucleotide sequence ID" value="XM_015805926.1"/>
</dbReference>
<dbReference type="GeneID" id="26907619"/>
<dbReference type="EMBL" id="LGTL01000018">
    <property type="protein sequence ID" value="KPA76965.1"/>
    <property type="molecule type" value="Genomic_DNA"/>
</dbReference>
<feature type="region of interest" description="Disordered" evidence="1">
    <location>
        <begin position="37"/>
        <end position="57"/>
    </location>
</feature>
<evidence type="ECO:0000313" key="3">
    <source>
        <dbReference type="Proteomes" id="UP000037923"/>
    </source>
</evidence>
<evidence type="ECO:0000313" key="2">
    <source>
        <dbReference type="EMBL" id="KPA76965.1"/>
    </source>
</evidence>
<dbReference type="RefSeq" id="XP_015655404.1">
    <property type="nucleotide sequence ID" value="XM_015805927.1"/>
</dbReference>
<dbReference type="EMBL" id="LGTL01000018">
    <property type="protein sequence ID" value="KPA76963.1"/>
    <property type="molecule type" value="Genomic_DNA"/>
</dbReference>
<keyword evidence="3" id="KW-1185">Reference proteome</keyword>
<organism evidence="2 3">
    <name type="scientific">Leptomonas pyrrhocoris</name>
    <name type="common">Firebug parasite</name>
    <dbReference type="NCBI Taxonomy" id="157538"/>
    <lineage>
        <taxon>Eukaryota</taxon>
        <taxon>Discoba</taxon>
        <taxon>Euglenozoa</taxon>
        <taxon>Kinetoplastea</taxon>
        <taxon>Metakinetoplastina</taxon>
        <taxon>Trypanosomatida</taxon>
        <taxon>Trypanosomatidae</taxon>
        <taxon>Leishmaniinae</taxon>
        <taxon>Leptomonas</taxon>
    </lineage>
</organism>
<dbReference type="RefSeq" id="XP_015655402.1">
    <property type="nucleotide sequence ID" value="XM_015805925.1"/>
</dbReference>
<proteinExistence type="predicted"/>
<dbReference type="RefSeq" id="XP_015655401.1">
    <property type="nucleotide sequence ID" value="XM_015805924.1"/>
</dbReference>
<dbReference type="OMA" id="TEERVMW"/>
<dbReference type="EMBL" id="LGTL01000018">
    <property type="protein sequence ID" value="KPA76964.1"/>
    <property type="molecule type" value="Genomic_DNA"/>
</dbReference>
<feature type="compositionally biased region" description="Low complexity" evidence="1">
    <location>
        <begin position="37"/>
        <end position="53"/>
    </location>
</feature>
<evidence type="ECO:0000256" key="1">
    <source>
        <dbReference type="SAM" id="MobiDB-lite"/>
    </source>
</evidence>
<comment type="caution">
    <text evidence="2">The sequence shown here is derived from an EMBL/GenBank/DDBJ whole genome shotgun (WGS) entry which is preliminary data.</text>
</comment>
<reference evidence="2 3" key="1">
    <citation type="submission" date="2015-07" db="EMBL/GenBank/DDBJ databases">
        <title>High-quality genome of monoxenous trypanosomatid Leptomonas pyrrhocoris.</title>
        <authorList>
            <person name="Flegontov P."/>
            <person name="Butenko A."/>
            <person name="Firsov S."/>
            <person name="Vlcek C."/>
            <person name="Logacheva M.D."/>
            <person name="Field M."/>
            <person name="Filatov D."/>
            <person name="Flegontova O."/>
            <person name="Gerasimov E."/>
            <person name="Jackson A.P."/>
            <person name="Kelly S."/>
            <person name="Opperdoes F."/>
            <person name="O'Reilly A."/>
            <person name="Votypka J."/>
            <person name="Yurchenko V."/>
            <person name="Lukes J."/>
        </authorList>
    </citation>
    <scope>NUCLEOTIDE SEQUENCE [LARGE SCALE GENOMIC DNA]</scope>
    <source>
        <strain evidence="2">H10</strain>
    </source>
</reference>